<keyword evidence="15 23" id="KW-1015">Disulfide bond</keyword>
<evidence type="ECO:0000256" key="20">
    <source>
        <dbReference type="ARBA" id="ARBA00042113"/>
    </source>
</evidence>
<feature type="domain" description="Sushi" evidence="29">
    <location>
        <begin position="1057"/>
        <end position="1118"/>
    </location>
</feature>
<evidence type="ECO:0000256" key="10">
    <source>
        <dbReference type="ARBA" id="ARBA00022737"/>
    </source>
</evidence>
<feature type="disulfide bond" evidence="23">
    <location>
        <begin position="672"/>
        <end position="681"/>
    </location>
</feature>
<comment type="subunit">
    <text evidence="17">Interacts with SELPLG/PSGL1 and PODXL2 through the sialyl Lewis X epitope. SELPLG sulfation appears not to be required for this interaction.</text>
</comment>
<dbReference type="PANTHER" id="PTHR19325:SF493">
    <property type="entry name" value="E-SELECTIN"/>
    <property type="match status" value="1"/>
</dbReference>
<organism evidence="30 31">
    <name type="scientific">Xenopus laevis</name>
    <name type="common">African clawed frog</name>
    <dbReference type="NCBI Taxonomy" id="8355"/>
    <lineage>
        <taxon>Eukaryota</taxon>
        <taxon>Metazoa</taxon>
        <taxon>Chordata</taxon>
        <taxon>Craniata</taxon>
        <taxon>Vertebrata</taxon>
        <taxon>Euteleostomi</taxon>
        <taxon>Amphibia</taxon>
        <taxon>Batrachia</taxon>
        <taxon>Anura</taxon>
        <taxon>Pipoidea</taxon>
        <taxon>Pipidae</taxon>
        <taxon>Xenopodinae</taxon>
        <taxon>Xenopus</taxon>
        <taxon>Xenopus</taxon>
    </lineage>
</organism>
<dbReference type="SUPFAM" id="SSF57535">
    <property type="entry name" value="Complement control module/SCR domain"/>
    <property type="match status" value="12"/>
</dbReference>
<reference evidence="31" key="1">
    <citation type="journal article" date="2016" name="Nature">
        <title>Genome evolution in the allotetraploid frog Xenopus laevis.</title>
        <authorList>
            <person name="Session A.M."/>
            <person name="Uno Y."/>
            <person name="Kwon T."/>
            <person name="Chapman J.A."/>
            <person name="Toyoda A."/>
            <person name="Takahashi S."/>
            <person name="Fukui A."/>
            <person name="Hikosaka A."/>
            <person name="Suzuki A."/>
            <person name="Kondo M."/>
            <person name="van Heeringen S.J."/>
            <person name="Quigley I."/>
            <person name="Heinz S."/>
            <person name="Ogino H."/>
            <person name="Ochi H."/>
            <person name="Hellsten U."/>
            <person name="Lyons J.B."/>
            <person name="Simakov O."/>
            <person name="Putnam N."/>
            <person name="Stites J."/>
            <person name="Kuroki Y."/>
            <person name="Tanaka T."/>
            <person name="Michiue T."/>
            <person name="Watanabe M."/>
            <person name="Bogdanovic O."/>
            <person name="Lister R."/>
            <person name="Georgiou G."/>
            <person name="Paranjpe S.S."/>
            <person name="van Kruijsbergen I."/>
            <person name="Shu S."/>
            <person name="Carlson J."/>
            <person name="Kinoshita T."/>
            <person name="Ohta Y."/>
            <person name="Mawaribuchi S."/>
            <person name="Jenkins J."/>
            <person name="Grimwood J."/>
            <person name="Schmutz J."/>
            <person name="Mitros T."/>
            <person name="Mozaffari S.V."/>
            <person name="Suzuki Y."/>
            <person name="Haramoto Y."/>
            <person name="Yamamoto T.S."/>
            <person name="Takagi C."/>
            <person name="Heald R."/>
            <person name="Miller K."/>
            <person name="Haudenschild C."/>
            <person name="Kitzman J."/>
            <person name="Nakayama T."/>
            <person name="Izutsu Y."/>
            <person name="Robert J."/>
            <person name="Fortriede J."/>
            <person name="Burns K."/>
            <person name="Lotay V."/>
            <person name="Karimi K."/>
            <person name="Yasuoka Y."/>
            <person name="Dichmann D.S."/>
            <person name="Flajnik M.F."/>
            <person name="Houston D.W."/>
            <person name="Shendure J."/>
            <person name="DuPasquier L."/>
            <person name="Vize P.D."/>
            <person name="Zorn A.M."/>
            <person name="Ito M."/>
            <person name="Marcotte E.M."/>
            <person name="Wallingford J.B."/>
            <person name="Ito Y."/>
            <person name="Asashima M."/>
            <person name="Ueno N."/>
            <person name="Matsuda Y."/>
            <person name="Veenstra G.J."/>
            <person name="Fujiyama A."/>
            <person name="Harland R.M."/>
            <person name="Taira M."/>
            <person name="Rokhsar D.S."/>
        </authorList>
    </citation>
    <scope>NUCLEOTIDE SEQUENCE [LARGE SCALE GENOMIC DNA]</scope>
    <source>
        <strain evidence="31">J</strain>
    </source>
</reference>
<dbReference type="GO" id="GO:0046872">
    <property type="term" value="F:metal ion binding"/>
    <property type="evidence" value="ECO:0007669"/>
    <property type="project" value="UniProtKB-KW"/>
</dbReference>
<evidence type="ECO:0000259" key="29">
    <source>
        <dbReference type="PROSITE" id="PS50923"/>
    </source>
</evidence>
<keyword evidence="9" id="KW-0430">Lectin</keyword>
<dbReference type="EMBL" id="CM004473">
    <property type="protein sequence ID" value="OCT83069.1"/>
    <property type="molecule type" value="Genomic_DNA"/>
</dbReference>
<dbReference type="InterPro" id="IPR016186">
    <property type="entry name" value="C-type_lectin-like/link_sf"/>
</dbReference>
<dbReference type="GO" id="GO:0007155">
    <property type="term" value="P:cell adhesion"/>
    <property type="evidence" value="ECO:0007669"/>
    <property type="project" value="UniProtKB-KW"/>
</dbReference>
<dbReference type="PROSITE" id="PS50026">
    <property type="entry name" value="EGF_3"/>
    <property type="match status" value="1"/>
</dbReference>
<dbReference type="Gene3D" id="3.10.100.10">
    <property type="entry name" value="Mannose-Binding Protein A, subunit A"/>
    <property type="match status" value="2"/>
</dbReference>
<dbReference type="PRINTS" id="PR00343">
    <property type="entry name" value="SELECTIN"/>
</dbReference>
<feature type="compositionally biased region" description="Basic residues" evidence="25">
    <location>
        <begin position="20"/>
        <end position="30"/>
    </location>
</feature>
<feature type="domain" description="Sushi" evidence="29">
    <location>
        <begin position="290"/>
        <end position="351"/>
    </location>
</feature>
<sequence>MVGTPTSQPLPISHENNTTRPRKSNLRRCKGQPEDKRNFHRIQNTCITVHPIYSCAPNPIQSRSKSMHQENSERCRTFLFLWRALKGLIIVSVCNAMLQVSPVHCWTYHYSEENMNFDLARAFCKSSYTDLVAIQNKEEIEYLNKTIPYNPKYYWIGIRKINGIWTWVGTNKTLTEKAKNWGKDEPNNKNNKNKEDCVEIYIQRAKDAGKWNDDACIKEKRALCYTAVQCDSLATQPQGYMNCSHPLGEFSFQSSCRFGCTNGFHLNGSHETECLSSGAWSREPPQCAVVQCENLRDLPNGHINCTHPWGDFSYQSSCRFACFKGFHLNGLNETKCLSSGGWSRDVPHCTAVQCERLPAQSQRYMNCSHPLGEFSFQSSCNFGCSEGFNINGFYETECLSSGAWSREPPQCTVVQCESLSDQTQGFINCTHPRMEFSYQSNCRFRCSEGSHLIGSDEIECLSSGSWSRAPPQCTDHMASHNHEPNHFKLLVITGGATAASAFVLALATWLISRRLKKGLFTGTKVSAWSYHYNTQLTTWDAARTWCQTHFIDMVAIQNKVENDYLNEIIPFNQAYYWIGIRKINGIWTRVMTNKAITKEENWATGEPNSVGKFPEDCVEIYIKRDKDSGKWNNEQCGTKKKIALCYQASCNTTSCSQHGDCEEAIGNYNCTCHAGFFGPDCEHAITCEPLQSPSRGWMNCTHEFGVSRYNSSCNFTCKDGFLLNGSRSMFCNSSGDWTQAVPTCTAITCEPLQSPSHGWMNCTHEFGVFRYNSSCIFFCTDGFRLNGSKTMFCNSSSDWTQAVPTCTAITCEPLQSPSHGWMNCAHEFGDFRYNSSCNFSCTDGFRLNGTKSMFCNSSGDWTQAVPTCTAITCDPLQSPSHGWTNCTHEFGVFRYNSSCNFSCTDGFQLNGSRSMFCNSSGDWTQAVPTCTAITCEPLQSPSHGWMNCAHEFGDFRYNSSCNFSCTDGFRLNGSKSMFCNSSGDWTQAVPTCTAITCEPLQSPSHGWMNCAHDFGVFRYNSSCSFSCTDGFLLNGSKSMFCNSSGAWTQAVPTCTAITCEPLQSPSHGWRNCTHEFGDFRYNSSCDFSCTDGFLLNGSRSMFCNSSGDWTQAVPTCTVVVCNGLSSSSPRAMNCFHPNGNFSYGSECNFDCADGFALNGTTKLSCLSSGYWSDSLPNCEGQSFSFGRQILLYTASSALAAGGVALGSGLIIFIVKRLRKKSEDNSILLPYPKNPVNTFENPAFENS</sequence>
<dbReference type="Gene3D" id="2.10.70.10">
    <property type="entry name" value="Complement Module, domain 1"/>
    <property type="match status" value="12"/>
</dbReference>
<evidence type="ECO:0000256" key="17">
    <source>
        <dbReference type="ARBA" id="ARBA00038738"/>
    </source>
</evidence>
<evidence type="ECO:0000256" key="23">
    <source>
        <dbReference type="PROSITE-ProRule" id="PRU00076"/>
    </source>
</evidence>
<dbReference type="Proteomes" id="UP000694892">
    <property type="component" value="Chromosome 4S"/>
</dbReference>
<dbReference type="InterPro" id="IPR050350">
    <property type="entry name" value="Compl-Cell_Adhes-Reg"/>
</dbReference>
<dbReference type="PROSITE" id="PS01186">
    <property type="entry name" value="EGF_2"/>
    <property type="match status" value="1"/>
</dbReference>
<feature type="domain" description="Sushi" evidence="29">
    <location>
        <begin position="352"/>
        <end position="413"/>
    </location>
</feature>
<keyword evidence="12" id="KW-0130">Cell adhesion</keyword>
<evidence type="ECO:0000256" key="8">
    <source>
        <dbReference type="ARBA" id="ARBA00022729"/>
    </source>
</evidence>
<evidence type="ECO:0000256" key="14">
    <source>
        <dbReference type="ARBA" id="ARBA00023136"/>
    </source>
</evidence>
<feature type="disulfide bond" evidence="24">
    <location>
        <begin position="903"/>
        <end position="930"/>
    </location>
</feature>
<dbReference type="FunFam" id="2.10.70.10:FF:000001">
    <property type="entry name" value="Selectin P"/>
    <property type="match status" value="12"/>
</dbReference>
<feature type="domain" description="Sushi" evidence="29">
    <location>
        <begin position="747"/>
        <end position="808"/>
    </location>
</feature>
<gene>
    <name evidence="30" type="ORF">XELAEV_18025608mg</name>
</gene>
<evidence type="ECO:0000256" key="19">
    <source>
        <dbReference type="ARBA" id="ARBA00041401"/>
    </source>
</evidence>
<feature type="disulfide bond" evidence="24">
    <location>
        <begin position="1027"/>
        <end position="1054"/>
    </location>
</feature>
<evidence type="ECO:0000256" key="2">
    <source>
        <dbReference type="ARBA" id="ARBA00007360"/>
    </source>
</evidence>
<keyword evidence="13 26" id="KW-1133">Transmembrane helix</keyword>
<protein>
    <recommendedName>
        <fullName evidence="18">E-selectin</fullName>
    </recommendedName>
    <alternativeName>
        <fullName evidence="19">CD62 antigen-like family member E</fullName>
    </alternativeName>
    <alternativeName>
        <fullName evidence="20">Endothelial leukocyte adhesion molecule 1</fullName>
    </alternativeName>
    <alternativeName>
        <fullName evidence="21">Leukocyte-endothelial cell adhesion molecule 2</fullName>
    </alternativeName>
</protein>
<feature type="domain" description="Sushi" evidence="29">
    <location>
        <begin position="933"/>
        <end position="994"/>
    </location>
</feature>
<dbReference type="GO" id="GO:0005886">
    <property type="term" value="C:plasma membrane"/>
    <property type="evidence" value="ECO:0007669"/>
    <property type="project" value="UniProtKB-SubCell"/>
</dbReference>
<dbReference type="InterPro" id="IPR002396">
    <property type="entry name" value="Selectin_superfamily"/>
</dbReference>
<keyword evidence="6 26" id="KW-0812">Transmembrane</keyword>
<evidence type="ECO:0000256" key="16">
    <source>
        <dbReference type="ARBA" id="ARBA00023180"/>
    </source>
</evidence>
<keyword evidence="3" id="KW-1003">Cell membrane</keyword>
<feature type="domain" description="Sushi" evidence="29">
    <location>
        <begin position="414"/>
        <end position="475"/>
    </location>
</feature>
<feature type="compositionally biased region" description="Polar residues" evidence="25">
    <location>
        <begin position="1"/>
        <end position="19"/>
    </location>
</feature>
<keyword evidence="11" id="KW-0106">Calcium</keyword>
<dbReference type="InterPro" id="IPR016187">
    <property type="entry name" value="CTDL_fold"/>
</dbReference>
<dbReference type="Pfam" id="PF00084">
    <property type="entry name" value="Sushi"/>
    <property type="match status" value="12"/>
</dbReference>
<evidence type="ECO:0000256" key="21">
    <source>
        <dbReference type="ARBA" id="ARBA00043124"/>
    </source>
</evidence>
<evidence type="ECO:0000256" key="6">
    <source>
        <dbReference type="ARBA" id="ARBA00022692"/>
    </source>
</evidence>
<comment type="similarity">
    <text evidence="2">Belongs to the selectin/LECAM family.</text>
</comment>
<evidence type="ECO:0000256" key="3">
    <source>
        <dbReference type="ARBA" id="ARBA00022475"/>
    </source>
</evidence>
<feature type="disulfide bond" evidence="24">
    <location>
        <begin position="717"/>
        <end position="744"/>
    </location>
</feature>
<keyword evidence="16" id="KW-0325">Glycoprotein</keyword>
<feature type="domain" description="Sushi" evidence="29">
    <location>
        <begin position="995"/>
        <end position="1056"/>
    </location>
</feature>
<feature type="disulfide bond" evidence="24">
    <location>
        <begin position="1089"/>
        <end position="1116"/>
    </location>
</feature>
<feature type="domain" description="C-type lectin" evidence="28">
    <location>
        <begin position="525"/>
        <end position="636"/>
    </location>
</feature>
<evidence type="ECO:0000256" key="18">
    <source>
        <dbReference type="ARBA" id="ARBA00040812"/>
    </source>
</evidence>
<evidence type="ECO:0000313" key="30">
    <source>
        <dbReference type="EMBL" id="OCT83069.1"/>
    </source>
</evidence>
<evidence type="ECO:0000256" key="24">
    <source>
        <dbReference type="PROSITE-ProRule" id="PRU00302"/>
    </source>
</evidence>
<evidence type="ECO:0000256" key="4">
    <source>
        <dbReference type="ARBA" id="ARBA00022536"/>
    </source>
</evidence>
<evidence type="ECO:0000256" key="26">
    <source>
        <dbReference type="SAM" id="Phobius"/>
    </source>
</evidence>
<evidence type="ECO:0000259" key="27">
    <source>
        <dbReference type="PROSITE" id="PS50026"/>
    </source>
</evidence>
<feature type="transmembrane region" description="Helical" evidence="26">
    <location>
        <begin position="1189"/>
        <end position="1214"/>
    </location>
</feature>
<dbReference type="SMART" id="SM00032">
    <property type="entry name" value="CCP"/>
    <property type="match status" value="12"/>
</dbReference>
<dbReference type="GO" id="GO:0030246">
    <property type="term" value="F:carbohydrate binding"/>
    <property type="evidence" value="ECO:0007669"/>
    <property type="project" value="UniProtKB-KW"/>
</dbReference>
<dbReference type="InterPro" id="IPR035976">
    <property type="entry name" value="Sushi/SCR/CCP_sf"/>
</dbReference>
<dbReference type="PROSITE" id="PS00615">
    <property type="entry name" value="C_TYPE_LECTIN_1"/>
    <property type="match status" value="2"/>
</dbReference>
<evidence type="ECO:0000313" key="31">
    <source>
        <dbReference type="Proteomes" id="UP000694892"/>
    </source>
</evidence>
<comment type="function">
    <text evidence="22">Cell-surface glycoprotein having a role in immunoadhesion. Mediates in the adhesion of blood neutrophils in cytokine-activated endothelium through interaction with SELPLG/PSGL1. May have a role in capillary morphogenesis.</text>
</comment>
<dbReference type="CDD" id="cd00033">
    <property type="entry name" value="CCP"/>
    <property type="match status" value="12"/>
</dbReference>
<feature type="disulfide bond" evidence="24">
    <location>
        <begin position="260"/>
        <end position="287"/>
    </location>
</feature>
<dbReference type="InterPro" id="IPR000742">
    <property type="entry name" value="EGF"/>
</dbReference>
<feature type="disulfide bond" evidence="24">
    <location>
        <begin position="965"/>
        <end position="992"/>
    </location>
</feature>
<feature type="domain" description="Sushi" evidence="29">
    <location>
        <begin position="228"/>
        <end position="289"/>
    </location>
</feature>
<dbReference type="AlphaFoldDB" id="A0A974D001"/>
<evidence type="ECO:0000256" key="7">
    <source>
        <dbReference type="ARBA" id="ARBA00022723"/>
    </source>
</evidence>
<feature type="domain" description="EGF-like" evidence="27">
    <location>
        <begin position="646"/>
        <end position="682"/>
    </location>
</feature>
<evidence type="ECO:0000256" key="22">
    <source>
        <dbReference type="ARBA" id="ARBA00045695"/>
    </source>
</evidence>
<keyword evidence="7" id="KW-0479">Metal-binding</keyword>
<feature type="domain" description="Sushi" evidence="29">
    <location>
        <begin position="685"/>
        <end position="746"/>
    </location>
</feature>
<dbReference type="FunFam" id="3.10.100.10:FF:000007">
    <property type="entry name" value="L-selectin"/>
    <property type="match status" value="2"/>
</dbReference>
<feature type="disulfide bond" evidence="24">
    <location>
        <begin position="1151"/>
        <end position="1178"/>
    </location>
</feature>
<feature type="domain" description="C-type lectin" evidence="28">
    <location>
        <begin position="103"/>
        <end position="225"/>
    </location>
</feature>
<accession>A0A974D001</accession>
<keyword evidence="4 23" id="KW-0245">EGF-like domain</keyword>
<dbReference type="PROSITE" id="PS50041">
    <property type="entry name" value="C_TYPE_LECTIN_2"/>
    <property type="match status" value="2"/>
</dbReference>
<keyword evidence="10" id="KW-0677">Repeat</keyword>
<feature type="disulfide bond" evidence="24">
    <location>
        <begin position="779"/>
        <end position="806"/>
    </location>
</feature>
<keyword evidence="5 24" id="KW-0768">Sushi</keyword>
<dbReference type="SUPFAM" id="SSF56436">
    <property type="entry name" value="C-type lectin-like"/>
    <property type="match status" value="2"/>
</dbReference>
<dbReference type="PANTHER" id="PTHR19325">
    <property type="entry name" value="COMPLEMENT COMPONENT-RELATED SUSHI DOMAIN-CONTAINING"/>
    <property type="match status" value="1"/>
</dbReference>
<feature type="disulfide bond" evidence="24">
    <location>
        <begin position="322"/>
        <end position="349"/>
    </location>
</feature>
<proteinExistence type="inferred from homology"/>
<evidence type="ECO:0000256" key="5">
    <source>
        <dbReference type="ARBA" id="ARBA00022659"/>
    </source>
</evidence>
<dbReference type="Pfam" id="PF00059">
    <property type="entry name" value="Lectin_C"/>
    <property type="match status" value="2"/>
</dbReference>
<feature type="domain" description="Sushi" evidence="29">
    <location>
        <begin position="1119"/>
        <end position="1180"/>
    </location>
</feature>
<feature type="domain" description="Sushi" evidence="29">
    <location>
        <begin position="871"/>
        <end position="932"/>
    </location>
</feature>
<evidence type="ECO:0000256" key="15">
    <source>
        <dbReference type="ARBA" id="ARBA00023157"/>
    </source>
</evidence>
<feature type="disulfide bond" evidence="24">
    <location>
        <begin position="446"/>
        <end position="473"/>
    </location>
</feature>
<feature type="region of interest" description="Disordered" evidence="25">
    <location>
        <begin position="1"/>
        <end position="34"/>
    </location>
</feature>
<evidence type="ECO:0000256" key="13">
    <source>
        <dbReference type="ARBA" id="ARBA00022989"/>
    </source>
</evidence>
<evidence type="ECO:0000256" key="25">
    <source>
        <dbReference type="SAM" id="MobiDB-lite"/>
    </source>
</evidence>
<keyword evidence="14 26" id="KW-0472">Membrane</keyword>
<dbReference type="InterPro" id="IPR001304">
    <property type="entry name" value="C-type_lectin-like"/>
</dbReference>
<feature type="disulfide bond" evidence="24">
    <location>
        <begin position="384"/>
        <end position="411"/>
    </location>
</feature>
<evidence type="ECO:0000256" key="12">
    <source>
        <dbReference type="ARBA" id="ARBA00022889"/>
    </source>
</evidence>
<feature type="domain" description="Sushi" evidence="29">
    <location>
        <begin position="809"/>
        <end position="870"/>
    </location>
</feature>
<evidence type="ECO:0000256" key="9">
    <source>
        <dbReference type="ARBA" id="ARBA00022734"/>
    </source>
</evidence>
<evidence type="ECO:0000256" key="1">
    <source>
        <dbReference type="ARBA" id="ARBA00004251"/>
    </source>
</evidence>
<dbReference type="OMA" id="SMFCNSS"/>
<dbReference type="InterPro" id="IPR000436">
    <property type="entry name" value="Sushi_SCR_CCP_dom"/>
</dbReference>
<dbReference type="PROSITE" id="PS50923">
    <property type="entry name" value="SUSHI"/>
    <property type="match status" value="12"/>
</dbReference>
<keyword evidence="8" id="KW-0732">Signal</keyword>
<feature type="disulfide bond" evidence="24">
    <location>
        <begin position="841"/>
        <end position="868"/>
    </location>
</feature>
<evidence type="ECO:0000256" key="11">
    <source>
        <dbReference type="ARBA" id="ARBA00022837"/>
    </source>
</evidence>
<name>A0A974D001_XENLA</name>
<comment type="caution">
    <text evidence="23">Lacks conserved residue(s) required for the propagation of feature annotation.</text>
</comment>
<dbReference type="PROSITE" id="PS00022">
    <property type="entry name" value="EGF_1"/>
    <property type="match status" value="1"/>
</dbReference>
<evidence type="ECO:0000259" key="28">
    <source>
        <dbReference type="PROSITE" id="PS50041"/>
    </source>
</evidence>
<dbReference type="SMART" id="SM00034">
    <property type="entry name" value="CLECT"/>
    <property type="match status" value="2"/>
</dbReference>
<comment type="subcellular location">
    <subcellularLocation>
        <location evidence="1">Cell membrane</location>
        <topology evidence="1">Single-pass type I membrane protein</topology>
    </subcellularLocation>
</comment>
<dbReference type="InterPro" id="IPR018378">
    <property type="entry name" value="C-type_lectin_CS"/>
</dbReference>